<dbReference type="PANTHER" id="PTHR28259">
    <property type="entry name" value="FLUORIDE EXPORT PROTEIN 1-RELATED"/>
    <property type="match status" value="1"/>
</dbReference>
<dbReference type="Proteomes" id="UP001595776">
    <property type="component" value="Unassembled WGS sequence"/>
</dbReference>
<feature type="binding site" evidence="12">
    <location>
        <position position="75"/>
    </location>
    <ligand>
        <name>Na(+)</name>
        <dbReference type="ChEBI" id="CHEBI:29101"/>
        <note>structural</note>
    </ligand>
</feature>
<evidence type="ECO:0000256" key="6">
    <source>
        <dbReference type="ARBA" id="ARBA00023053"/>
    </source>
</evidence>
<evidence type="ECO:0000313" key="13">
    <source>
        <dbReference type="EMBL" id="MFC4349790.1"/>
    </source>
</evidence>
<keyword evidence="2 12" id="KW-1003">Cell membrane</keyword>
<keyword evidence="8 12" id="KW-0472">Membrane</keyword>
<name>A0ABV8UF38_9PROT</name>
<dbReference type="HAMAP" id="MF_00454">
    <property type="entry name" value="FluC"/>
    <property type="match status" value="1"/>
</dbReference>
<keyword evidence="14" id="KW-1185">Reference proteome</keyword>
<feature type="transmembrane region" description="Helical" evidence="12">
    <location>
        <begin position="33"/>
        <end position="55"/>
    </location>
</feature>
<comment type="caution">
    <text evidence="13">The sequence shown here is derived from an EMBL/GenBank/DDBJ whole genome shotgun (WGS) entry which is preliminary data.</text>
</comment>
<evidence type="ECO:0000256" key="2">
    <source>
        <dbReference type="ARBA" id="ARBA00022475"/>
    </source>
</evidence>
<feature type="transmembrane region" description="Helical" evidence="12">
    <location>
        <begin position="97"/>
        <end position="118"/>
    </location>
</feature>
<dbReference type="PANTHER" id="PTHR28259:SF1">
    <property type="entry name" value="FLUORIDE EXPORT PROTEIN 1-RELATED"/>
    <property type="match status" value="1"/>
</dbReference>
<proteinExistence type="inferred from homology"/>
<keyword evidence="12" id="KW-0479">Metal-binding</keyword>
<dbReference type="InterPro" id="IPR003691">
    <property type="entry name" value="FluC"/>
</dbReference>
<keyword evidence="6 12" id="KW-0915">Sodium</keyword>
<dbReference type="Pfam" id="PF02537">
    <property type="entry name" value="CRCB"/>
    <property type="match status" value="1"/>
</dbReference>
<reference evidence="14" key="1">
    <citation type="journal article" date="2019" name="Int. J. Syst. Evol. Microbiol.">
        <title>The Global Catalogue of Microorganisms (GCM) 10K type strain sequencing project: providing services to taxonomists for standard genome sequencing and annotation.</title>
        <authorList>
            <consortium name="The Broad Institute Genomics Platform"/>
            <consortium name="The Broad Institute Genome Sequencing Center for Infectious Disease"/>
            <person name="Wu L."/>
            <person name="Ma J."/>
        </authorList>
    </citation>
    <scope>NUCLEOTIDE SEQUENCE [LARGE SCALE GENOMIC DNA]</scope>
    <source>
        <strain evidence="14">CGMCC 1.15304</strain>
    </source>
</reference>
<evidence type="ECO:0000256" key="12">
    <source>
        <dbReference type="HAMAP-Rule" id="MF_00454"/>
    </source>
</evidence>
<evidence type="ECO:0000256" key="1">
    <source>
        <dbReference type="ARBA" id="ARBA00004651"/>
    </source>
</evidence>
<evidence type="ECO:0000256" key="8">
    <source>
        <dbReference type="ARBA" id="ARBA00023136"/>
    </source>
</evidence>
<feature type="transmembrane region" description="Helical" evidence="12">
    <location>
        <begin position="67"/>
        <end position="85"/>
    </location>
</feature>
<keyword evidence="7 12" id="KW-0406">Ion transport</keyword>
<comment type="catalytic activity">
    <reaction evidence="11">
        <text>fluoride(in) = fluoride(out)</text>
        <dbReference type="Rhea" id="RHEA:76159"/>
        <dbReference type="ChEBI" id="CHEBI:17051"/>
    </reaction>
    <physiologicalReaction direction="left-to-right" evidence="11">
        <dbReference type="Rhea" id="RHEA:76160"/>
    </physiologicalReaction>
</comment>
<comment type="similarity">
    <text evidence="10 12">Belongs to the fluoride channel Fluc/FEX (TC 1.A.43) family.</text>
</comment>
<evidence type="ECO:0000256" key="5">
    <source>
        <dbReference type="ARBA" id="ARBA00022989"/>
    </source>
</evidence>
<dbReference type="EMBL" id="JBHSCR010000036">
    <property type="protein sequence ID" value="MFC4349790.1"/>
    <property type="molecule type" value="Genomic_DNA"/>
</dbReference>
<keyword evidence="9 12" id="KW-0407">Ion channel</keyword>
<evidence type="ECO:0000256" key="9">
    <source>
        <dbReference type="ARBA" id="ARBA00023303"/>
    </source>
</evidence>
<evidence type="ECO:0000256" key="3">
    <source>
        <dbReference type="ARBA" id="ARBA00022519"/>
    </source>
</evidence>
<dbReference type="NCBIfam" id="NF010791">
    <property type="entry name" value="PRK14195.1"/>
    <property type="match status" value="1"/>
</dbReference>
<feature type="binding site" evidence="12">
    <location>
        <position position="78"/>
    </location>
    <ligand>
        <name>Na(+)</name>
        <dbReference type="ChEBI" id="CHEBI:29101"/>
        <note>structural</note>
    </ligand>
</feature>
<keyword evidence="4 12" id="KW-0812">Transmembrane</keyword>
<keyword evidence="3" id="KW-0997">Cell inner membrane</keyword>
<evidence type="ECO:0000256" key="11">
    <source>
        <dbReference type="ARBA" id="ARBA00035585"/>
    </source>
</evidence>
<evidence type="ECO:0000256" key="7">
    <source>
        <dbReference type="ARBA" id="ARBA00023065"/>
    </source>
</evidence>
<comment type="function">
    <text evidence="12">Fluoride-specific ion channel. Important for reducing fluoride concentration in the cell, thus reducing its toxicity.</text>
</comment>
<accession>A0ABV8UF38</accession>
<evidence type="ECO:0000256" key="4">
    <source>
        <dbReference type="ARBA" id="ARBA00022692"/>
    </source>
</evidence>
<sequence length="125" mass="13120">MQMLLAIAVGGAAGALSRHFVAGAIMRAVGIGFPYGTFAVNILGSLIMGFLVTAFAHSLSVSQEMRGLLAVGFLGSFTTFSTYSLEIVRLIERSEWMLASLYAFGSLALGVAGLFAGIRLGRILL</sequence>
<keyword evidence="12" id="KW-0813">Transport</keyword>
<comment type="subcellular location">
    <subcellularLocation>
        <location evidence="1 12">Cell membrane</location>
        <topology evidence="1 12">Multi-pass membrane protein</topology>
    </subcellularLocation>
</comment>
<gene>
    <name evidence="12 13" type="primary">crcB</name>
    <name evidence="12" type="synonym">fluC</name>
    <name evidence="13" type="ORF">ACFO5Q_18210</name>
</gene>
<evidence type="ECO:0000256" key="10">
    <source>
        <dbReference type="ARBA" id="ARBA00035120"/>
    </source>
</evidence>
<evidence type="ECO:0000313" key="14">
    <source>
        <dbReference type="Proteomes" id="UP001595776"/>
    </source>
</evidence>
<comment type="activity regulation">
    <text evidence="12">Na(+) is not transported, but it plays an essential structural role and its presence is essential for fluoride channel function.</text>
</comment>
<organism evidence="13 14">
    <name type="scientific">Kordiimonas lipolytica</name>
    <dbReference type="NCBI Taxonomy" id="1662421"/>
    <lineage>
        <taxon>Bacteria</taxon>
        <taxon>Pseudomonadati</taxon>
        <taxon>Pseudomonadota</taxon>
        <taxon>Alphaproteobacteria</taxon>
        <taxon>Kordiimonadales</taxon>
        <taxon>Kordiimonadaceae</taxon>
        <taxon>Kordiimonas</taxon>
    </lineage>
</organism>
<keyword evidence="5 12" id="KW-1133">Transmembrane helix</keyword>
<dbReference type="NCBIfam" id="TIGR00494">
    <property type="entry name" value="crcB"/>
    <property type="match status" value="1"/>
</dbReference>
<protein>
    <recommendedName>
        <fullName evidence="12">Fluoride-specific ion channel FluC</fullName>
    </recommendedName>
</protein>
<dbReference type="RefSeq" id="WP_068144607.1">
    <property type="nucleotide sequence ID" value="NZ_JBHSCR010000036.1"/>
</dbReference>